<reference evidence="1 2" key="1">
    <citation type="journal article" date="2021" name="Elife">
        <title>Chloroplast acquisition without the gene transfer in kleptoplastic sea slugs, Plakobranchus ocellatus.</title>
        <authorList>
            <person name="Maeda T."/>
            <person name="Takahashi S."/>
            <person name="Yoshida T."/>
            <person name="Shimamura S."/>
            <person name="Takaki Y."/>
            <person name="Nagai Y."/>
            <person name="Toyoda A."/>
            <person name="Suzuki Y."/>
            <person name="Arimoto A."/>
            <person name="Ishii H."/>
            <person name="Satoh N."/>
            <person name="Nishiyama T."/>
            <person name="Hasebe M."/>
            <person name="Maruyama T."/>
            <person name="Minagawa J."/>
            <person name="Obokata J."/>
            <person name="Shigenobu S."/>
        </authorList>
    </citation>
    <scope>NUCLEOTIDE SEQUENCE [LARGE SCALE GENOMIC DNA]</scope>
</reference>
<comment type="caution">
    <text evidence="1">The sequence shown here is derived from an EMBL/GenBank/DDBJ whole genome shotgun (WGS) entry which is preliminary data.</text>
</comment>
<proteinExistence type="predicted"/>
<dbReference type="EMBL" id="BLXT01005858">
    <property type="protein sequence ID" value="GFO26704.1"/>
    <property type="molecule type" value="Genomic_DNA"/>
</dbReference>
<dbReference type="Proteomes" id="UP000735302">
    <property type="component" value="Unassembled WGS sequence"/>
</dbReference>
<keyword evidence="2" id="KW-1185">Reference proteome</keyword>
<dbReference type="AlphaFoldDB" id="A0AAV4C2G0"/>
<evidence type="ECO:0000313" key="1">
    <source>
        <dbReference type="EMBL" id="GFO26704.1"/>
    </source>
</evidence>
<name>A0AAV4C2G0_9GAST</name>
<accession>A0AAV4C2G0</accession>
<evidence type="ECO:0000313" key="2">
    <source>
        <dbReference type="Proteomes" id="UP000735302"/>
    </source>
</evidence>
<gene>
    <name evidence="1" type="ORF">PoB_005320900</name>
</gene>
<sequence length="110" mass="12815">MLDHEVYVNVNRDKFLAKIICVQRFLLQRTGRQEVVNELKKRRWPGARLALKKKCLQVQHNNTVIETAEIELQGKRNGKKAEGFHVEGSGGRLAFKPWLPYYSIFPYACE</sequence>
<protein>
    <submittedName>
        <fullName evidence="1">Uncharacterized protein</fullName>
    </submittedName>
</protein>
<organism evidence="1 2">
    <name type="scientific">Plakobranchus ocellatus</name>
    <dbReference type="NCBI Taxonomy" id="259542"/>
    <lineage>
        <taxon>Eukaryota</taxon>
        <taxon>Metazoa</taxon>
        <taxon>Spiralia</taxon>
        <taxon>Lophotrochozoa</taxon>
        <taxon>Mollusca</taxon>
        <taxon>Gastropoda</taxon>
        <taxon>Heterobranchia</taxon>
        <taxon>Euthyneura</taxon>
        <taxon>Panpulmonata</taxon>
        <taxon>Sacoglossa</taxon>
        <taxon>Placobranchoidea</taxon>
        <taxon>Plakobranchidae</taxon>
        <taxon>Plakobranchus</taxon>
    </lineage>
</organism>